<protein>
    <submittedName>
        <fullName evidence="2">Uncharacterized protein</fullName>
    </submittedName>
</protein>
<organism evidence="2 3">
    <name type="scientific">Streptomyces triticirhizae</name>
    <dbReference type="NCBI Taxonomy" id="2483353"/>
    <lineage>
        <taxon>Bacteria</taxon>
        <taxon>Bacillati</taxon>
        <taxon>Actinomycetota</taxon>
        <taxon>Actinomycetes</taxon>
        <taxon>Kitasatosporales</taxon>
        <taxon>Streptomycetaceae</taxon>
        <taxon>Streptomyces</taxon>
    </lineage>
</organism>
<evidence type="ECO:0000256" key="1">
    <source>
        <dbReference type="SAM" id="MobiDB-lite"/>
    </source>
</evidence>
<name>A0A3M2LZF3_9ACTN</name>
<dbReference type="AlphaFoldDB" id="A0A3M2LZF3"/>
<reference evidence="2 3" key="1">
    <citation type="submission" date="2018-10" db="EMBL/GenBank/DDBJ databases">
        <title>Isolation, diversity and antifungal activity of actinobacteria from wheat.</title>
        <authorList>
            <person name="Han C."/>
        </authorList>
    </citation>
    <scope>NUCLEOTIDE SEQUENCE [LARGE SCALE GENOMIC DNA]</scope>
    <source>
        <strain evidence="2 3">NEAU-YY642</strain>
    </source>
</reference>
<dbReference type="Proteomes" id="UP000278673">
    <property type="component" value="Unassembled WGS sequence"/>
</dbReference>
<dbReference type="EMBL" id="RFFJ01000045">
    <property type="protein sequence ID" value="RMI41435.1"/>
    <property type="molecule type" value="Genomic_DNA"/>
</dbReference>
<evidence type="ECO:0000313" key="3">
    <source>
        <dbReference type="Proteomes" id="UP000278673"/>
    </source>
</evidence>
<keyword evidence="3" id="KW-1185">Reference proteome</keyword>
<accession>A0A3M2LZF3</accession>
<proteinExistence type="predicted"/>
<sequence length="140" mass="14369">MPLPVRDDPGVRGRDAAPGDRVPDPPRPPGRAELLAGEAGFFGAPPLAPLGAVQPMEGVPPPDDLPLLEALPPTDDPPSAEDFPPPGDFPAPDGFLAAAVPDPGDGPLVPEDDVPPEEDLRGLEPAPFGEGFLAADSREL</sequence>
<feature type="compositionally biased region" description="Low complexity" evidence="1">
    <location>
        <begin position="90"/>
        <end position="109"/>
    </location>
</feature>
<gene>
    <name evidence="2" type="ORF">EBN88_10955</name>
</gene>
<feature type="region of interest" description="Disordered" evidence="1">
    <location>
        <begin position="1"/>
        <end position="140"/>
    </location>
</feature>
<feature type="compositionally biased region" description="Basic and acidic residues" evidence="1">
    <location>
        <begin position="1"/>
        <end position="24"/>
    </location>
</feature>
<evidence type="ECO:0000313" key="2">
    <source>
        <dbReference type="EMBL" id="RMI41435.1"/>
    </source>
</evidence>
<comment type="caution">
    <text evidence="2">The sequence shown here is derived from an EMBL/GenBank/DDBJ whole genome shotgun (WGS) entry which is preliminary data.</text>
</comment>